<evidence type="ECO:0000313" key="2">
    <source>
        <dbReference type="Proteomes" id="UP001501047"/>
    </source>
</evidence>
<dbReference type="EMBL" id="BAAACI010000001">
    <property type="protein sequence ID" value="GAA0768671.1"/>
    <property type="molecule type" value="Genomic_DNA"/>
</dbReference>
<proteinExistence type="predicted"/>
<keyword evidence="2" id="KW-1185">Reference proteome</keyword>
<sequence>MYECKNLDEAIWFRLNDLELEVVNENGRVMFLCNENQENFNDVIMEYLSAKSGFRDITCNYTKLLESTRWVKNKLYENK</sequence>
<evidence type="ECO:0000313" key="1">
    <source>
        <dbReference type="EMBL" id="GAA0768671.1"/>
    </source>
</evidence>
<accession>A0ABP3VXA9</accession>
<gene>
    <name evidence="1" type="ORF">GCM10008908_09300</name>
</gene>
<comment type="caution">
    <text evidence="1">The sequence shown here is derived from an EMBL/GenBank/DDBJ whole genome shotgun (WGS) entry which is preliminary data.</text>
</comment>
<reference evidence="2" key="1">
    <citation type="journal article" date="2019" name="Int. J. Syst. Evol. Microbiol.">
        <title>The Global Catalogue of Microorganisms (GCM) 10K type strain sequencing project: providing services to taxonomists for standard genome sequencing and annotation.</title>
        <authorList>
            <consortium name="The Broad Institute Genomics Platform"/>
            <consortium name="The Broad Institute Genome Sequencing Center for Infectious Disease"/>
            <person name="Wu L."/>
            <person name="Ma J."/>
        </authorList>
    </citation>
    <scope>NUCLEOTIDE SEQUENCE [LARGE SCALE GENOMIC DNA]</scope>
    <source>
        <strain evidence="2">JCM 1417</strain>
    </source>
</reference>
<protein>
    <submittedName>
        <fullName evidence="1">Uncharacterized protein</fullName>
    </submittedName>
</protein>
<name>A0ABP3VXA9_CLOSU</name>
<organism evidence="1 2">
    <name type="scientific">Clostridium subterminale</name>
    <dbReference type="NCBI Taxonomy" id="1550"/>
    <lineage>
        <taxon>Bacteria</taxon>
        <taxon>Bacillati</taxon>
        <taxon>Bacillota</taxon>
        <taxon>Clostridia</taxon>
        <taxon>Eubacteriales</taxon>
        <taxon>Clostridiaceae</taxon>
        <taxon>Clostridium</taxon>
    </lineage>
</organism>
<dbReference type="RefSeq" id="WP_343824067.1">
    <property type="nucleotide sequence ID" value="NZ_BAAACI010000001.1"/>
</dbReference>
<dbReference type="Proteomes" id="UP001501047">
    <property type="component" value="Unassembled WGS sequence"/>
</dbReference>